<dbReference type="PANTHER" id="PTHR43280">
    <property type="entry name" value="ARAC-FAMILY TRANSCRIPTIONAL REGULATOR"/>
    <property type="match status" value="1"/>
</dbReference>
<keyword evidence="3" id="KW-0804">Transcription</keyword>
<keyword evidence="2" id="KW-0238">DNA-binding</keyword>
<dbReference type="GO" id="GO:0043565">
    <property type="term" value="F:sequence-specific DNA binding"/>
    <property type="evidence" value="ECO:0007669"/>
    <property type="project" value="InterPro"/>
</dbReference>
<dbReference type="InterPro" id="IPR018060">
    <property type="entry name" value="HTH_AraC"/>
</dbReference>
<evidence type="ECO:0000313" key="6">
    <source>
        <dbReference type="Proteomes" id="UP000824160"/>
    </source>
</evidence>
<comment type="caution">
    <text evidence="5">The sequence shown here is derived from an EMBL/GenBank/DDBJ whole genome shotgun (WGS) entry which is preliminary data.</text>
</comment>
<dbReference type="InterPro" id="IPR009057">
    <property type="entry name" value="Homeodomain-like_sf"/>
</dbReference>
<evidence type="ECO:0000259" key="4">
    <source>
        <dbReference type="PROSITE" id="PS01124"/>
    </source>
</evidence>
<protein>
    <submittedName>
        <fullName evidence="5">Helix-turn-helix domain-containing protein</fullName>
    </submittedName>
</protein>
<dbReference type="Pfam" id="PF12833">
    <property type="entry name" value="HTH_18"/>
    <property type="match status" value="1"/>
</dbReference>
<dbReference type="PRINTS" id="PR00032">
    <property type="entry name" value="HTHARAC"/>
</dbReference>
<reference evidence="5" key="1">
    <citation type="submission" date="2020-10" db="EMBL/GenBank/DDBJ databases">
        <authorList>
            <person name="Gilroy R."/>
        </authorList>
    </citation>
    <scope>NUCLEOTIDE SEQUENCE</scope>
    <source>
        <strain evidence="5">ChiBcec7-5410</strain>
    </source>
</reference>
<evidence type="ECO:0000256" key="3">
    <source>
        <dbReference type="ARBA" id="ARBA00023163"/>
    </source>
</evidence>
<evidence type="ECO:0000256" key="1">
    <source>
        <dbReference type="ARBA" id="ARBA00023015"/>
    </source>
</evidence>
<gene>
    <name evidence="5" type="ORF">IAC43_07755</name>
</gene>
<dbReference type="Gene3D" id="2.60.120.10">
    <property type="entry name" value="Jelly Rolls"/>
    <property type="match status" value="1"/>
</dbReference>
<dbReference type="SUPFAM" id="SSF51182">
    <property type="entry name" value="RmlC-like cupins"/>
    <property type="match status" value="1"/>
</dbReference>
<dbReference type="GO" id="GO:0003700">
    <property type="term" value="F:DNA-binding transcription factor activity"/>
    <property type="evidence" value="ECO:0007669"/>
    <property type="project" value="InterPro"/>
</dbReference>
<accession>A0A9D1KSZ4</accession>
<proteinExistence type="predicted"/>
<organism evidence="5 6">
    <name type="scientific">Candidatus Faecivivens stercoripullorum</name>
    <dbReference type="NCBI Taxonomy" id="2840805"/>
    <lineage>
        <taxon>Bacteria</taxon>
        <taxon>Bacillati</taxon>
        <taxon>Bacillota</taxon>
        <taxon>Clostridia</taxon>
        <taxon>Eubacteriales</taxon>
        <taxon>Oscillospiraceae</taxon>
        <taxon>Oscillospiraceae incertae sedis</taxon>
        <taxon>Candidatus Faecivivens</taxon>
    </lineage>
</organism>
<dbReference type="InterPro" id="IPR011051">
    <property type="entry name" value="RmlC_Cupin_sf"/>
</dbReference>
<dbReference type="Pfam" id="PF02311">
    <property type="entry name" value="AraC_binding"/>
    <property type="match status" value="1"/>
</dbReference>
<sequence length="318" mass="36168">MDKDRLDAFLRQIRLEERAINPEIQNRMSGSMIHFAEDLRLHGQTSRLIRLSTHGRFQPTPPHSHDYIEVMYLYDGSVTHHWDNGQATLTKGDFFFIPPGMPHWTDTCGAGDIAVNLILSTGLFDGGMAAARWLGEWYAECRKGNGQPLLLHTGMSAARDTVCRMMQEAFDPDGFSGEVVEQLFPVLLLDIRRGSDGLREMKERNVLYGVVRYIESRYRTVTLAETAAHFGYTPGYLSARMKRELGQSFSEFRQSFCMAQAALLLRESELPVTEVASQSGFTNMTHFYRLFDRAFHQTPADYRASAQRSAKHQGLDKM</sequence>
<dbReference type="AlphaFoldDB" id="A0A9D1KSZ4"/>
<dbReference type="SUPFAM" id="SSF46689">
    <property type="entry name" value="Homeodomain-like"/>
    <property type="match status" value="1"/>
</dbReference>
<dbReference type="InterPro" id="IPR014710">
    <property type="entry name" value="RmlC-like_jellyroll"/>
</dbReference>
<evidence type="ECO:0000256" key="2">
    <source>
        <dbReference type="ARBA" id="ARBA00023125"/>
    </source>
</evidence>
<dbReference type="SMART" id="SM00342">
    <property type="entry name" value="HTH_ARAC"/>
    <property type="match status" value="1"/>
</dbReference>
<feature type="domain" description="HTH araC/xylS-type" evidence="4">
    <location>
        <begin position="208"/>
        <end position="305"/>
    </location>
</feature>
<name>A0A9D1KSZ4_9FIRM</name>
<evidence type="ECO:0000313" key="5">
    <source>
        <dbReference type="EMBL" id="HIT95066.1"/>
    </source>
</evidence>
<dbReference type="Proteomes" id="UP000824160">
    <property type="component" value="Unassembled WGS sequence"/>
</dbReference>
<reference evidence="5" key="2">
    <citation type="journal article" date="2021" name="PeerJ">
        <title>Extensive microbial diversity within the chicken gut microbiome revealed by metagenomics and culture.</title>
        <authorList>
            <person name="Gilroy R."/>
            <person name="Ravi A."/>
            <person name="Getino M."/>
            <person name="Pursley I."/>
            <person name="Horton D.L."/>
            <person name="Alikhan N.F."/>
            <person name="Baker D."/>
            <person name="Gharbi K."/>
            <person name="Hall N."/>
            <person name="Watson M."/>
            <person name="Adriaenssens E.M."/>
            <person name="Foster-Nyarko E."/>
            <person name="Jarju S."/>
            <person name="Secka A."/>
            <person name="Antonio M."/>
            <person name="Oren A."/>
            <person name="Chaudhuri R.R."/>
            <person name="La Ragione R."/>
            <person name="Hildebrand F."/>
            <person name="Pallen M.J."/>
        </authorList>
    </citation>
    <scope>NUCLEOTIDE SEQUENCE</scope>
    <source>
        <strain evidence="5">ChiBcec7-5410</strain>
    </source>
</reference>
<dbReference type="PROSITE" id="PS01124">
    <property type="entry name" value="HTH_ARAC_FAMILY_2"/>
    <property type="match status" value="1"/>
</dbReference>
<dbReference type="PANTHER" id="PTHR43280:SF28">
    <property type="entry name" value="HTH-TYPE TRANSCRIPTIONAL ACTIVATOR RHAS"/>
    <property type="match status" value="1"/>
</dbReference>
<keyword evidence="1" id="KW-0805">Transcription regulation</keyword>
<dbReference type="InterPro" id="IPR003313">
    <property type="entry name" value="AraC-bd"/>
</dbReference>
<dbReference type="EMBL" id="DVLW01000213">
    <property type="protein sequence ID" value="HIT95066.1"/>
    <property type="molecule type" value="Genomic_DNA"/>
</dbReference>
<dbReference type="Gene3D" id="1.10.10.60">
    <property type="entry name" value="Homeodomain-like"/>
    <property type="match status" value="2"/>
</dbReference>
<dbReference type="InterPro" id="IPR020449">
    <property type="entry name" value="Tscrpt_reg_AraC-type_HTH"/>
</dbReference>